<dbReference type="GO" id="GO:0009408">
    <property type="term" value="P:response to heat"/>
    <property type="evidence" value="ECO:0007669"/>
    <property type="project" value="InterPro"/>
</dbReference>
<dbReference type="CDD" id="cd10747">
    <property type="entry name" value="DnaJ_C"/>
    <property type="match status" value="1"/>
</dbReference>
<dbReference type="InterPro" id="IPR008971">
    <property type="entry name" value="HSP40/DnaJ_pept-bd"/>
</dbReference>
<dbReference type="GO" id="GO:0051082">
    <property type="term" value="F:unfolded protein binding"/>
    <property type="evidence" value="ECO:0007669"/>
    <property type="project" value="InterPro"/>
</dbReference>
<dbReference type="EMBL" id="GBXI01012356">
    <property type="protein sequence ID" value="JAD01936.1"/>
    <property type="molecule type" value="Transcribed_RNA"/>
</dbReference>
<dbReference type="Pfam" id="PF00226">
    <property type="entry name" value="DnaJ"/>
    <property type="match status" value="1"/>
</dbReference>
<dbReference type="AlphaFoldDB" id="A0A0A1XSF5"/>
<dbReference type="SUPFAM" id="SSF46565">
    <property type="entry name" value="Chaperone J-domain"/>
    <property type="match status" value="1"/>
</dbReference>
<evidence type="ECO:0000256" key="4">
    <source>
        <dbReference type="ARBA" id="ARBA00022833"/>
    </source>
</evidence>
<dbReference type="FunFam" id="2.10.230.10:FF:000001">
    <property type="entry name" value="DnaJ subfamily A member 2"/>
    <property type="match status" value="1"/>
</dbReference>
<reference evidence="11" key="2">
    <citation type="journal article" date="2015" name="Gigascience">
        <title>Reconstructing a comprehensive transcriptome assembly of a white-pupal translocated strain of the pest fruit fly Bactrocera cucurbitae.</title>
        <authorList>
            <person name="Sim S.B."/>
            <person name="Calla B."/>
            <person name="Hall B."/>
            <person name="DeRego T."/>
            <person name="Geib S.M."/>
        </authorList>
    </citation>
    <scope>NUCLEOTIDE SEQUENCE</scope>
</reference>
<dbReference type="InterPro" id="IPR044713">
    <property type="entry name" value="DNJA1/2-like"/>
</dbReference>
<gene>
    <name evidence="11" type="primary">DNAJA1_2</name>
    <name evidence="10" type="synonym">DNAJA1_0</name>
    <name evidence="9" type="synonym">DNAJA1_1</name>
    <name evidence="11" type="ORF">g.9431</name>
    <name evidence="10" type="ORF">g.9434</name>
    <name evidence="9" type="ORF">g.9440</name>
</gene>
<dbReference type="CDD" id="cd10719">
    <property type="entry name" value="DnaJ_zf"/>
    <property type="match status" value="1"/>
</dbReference>
<evidence type="ECO:0000256" key="2">
    <source>
        <dbReference type="ARBA" id="ARBA00022737"/>
    </source>
</evidence>
<feature type="domain" description="J" evidence="7">
    <location>
        <begin position="6"/>
        <end position="68"/>
    </location>
</feature>
<dbReference type="PROSITE" id="PS00636">
    <property type="entry name" value="DNAJ_1"/>
    <property type="match status" value="1"/>
</dbReference>
<reference evidence="11" key="1">
    <citation type="submission" date="2014-11" db="EMBL/GenBank/DDBJ databases">
        <authorList>
            <person name="Geib S."/>
        </authorList>
    </citation>
    <scope>NUCLEOTIDE SEQUENCE</scope>
</reference>
<dbReference type="EMBL" id="GBXI01001548">
    <property type="protein sequence ID" value="JAD12744.1"/>
    <property type="molecule type" value="Transcribed_RNA"/>
</dbReference>
<evidence type="ECO:0000313" key="10">
    <source>
        <dbReference type="EMBL" id="JAD12744.1"/>
    </source>
</evidence>
<keyword evidence="3 5" id="KW-0863">Zinc-finger</keyword>
<dbReference type="OrthoDB" id="550424at2759"/>
<dbReference type="EMBL" id="GBXI01000341">
    <property type="protein sequence ID" value="JAD13951.1"/>
    <property type="molecule type" value="Transcribed_RNA"/>
</dbReference>
<evidence type="ECO:0000313" key="11">
    <source>
        <dbReference type="EMBL" id="JAD13951.1"/>
    </source>
</evidence>
<dbReference type="FunFam" id="1.10.287.110:FF:000014">
    <property type="entry name" value="dnaJ homolog subfamily A member 1"/>
    <property type="match status" value="1"/>
</dbReference>
<dbReference type="Gene3D" id="2.10.230.10">
    <property type="entry name" value="Heat shock protein DnaJ, cysteine-rich domain"/>
    <property type="match status" value="1"/>
</dbReference>
<evidence type="ECO:0000256" key="1">
    <source>
        <dbReference type="ARBA" id="ARBA00022723"/>
    </source>
</evidence>
<dbReference type="GO" id="GO:0030544">
    <property type="term" value="F:Hsp70 protein binding"/>
    <property type="evidence" value="ECO:0007669"/>
    <property type="project" value="InterPro"/>
</dbReference>
<dbReference type="CDD" id="cd06257">
    <property type="entry name" value="DnaJ"/>
    <property type="match status" value="1"/>
</dbReference>
<dbReference type="GO" id="GO:0006457">
    <property type="term" value="P:protein folding"/>
    <property type="evidence" value="ECO:0007669"/>
    <property type="project" value="InterPro"/>
</dbReference>
<evidence type="ECO:0000313" key="9">
    <source>
        <dbReference type="EMBL" id="JAD01936.1"/>
    </source>
</evidence>
<organism evidence="11">
    <name type="scientific">Zeugodacus cucurbitae</name>
    <name type="common">Melon fruit fly</name>
    <name type="synonym">Bactrocera cucurbitae</name>
    <dbReference type="NCBI Taxonomy" id="28588"/>
    <lineage>
        <taxon>Eukaryota</taxon>
        <taxon>Metazoa</taxon>
        <taxon>Ecdysozoa</taxon>
        <taxon>Arthropoda</taxon>
        <taxon>Hexapoda</taxon>
        <taxon>Insecta</taxon>
        <taxon>Pterygota</taxon>
        <taxon>Neoptera</taxon>
        <taxon>Endopterygota</taxon>
        <taxon>Diptera</taxon>
        <taxon>Brachycera</taxon>
        <taxon>Muscomorpha</taxon>
        <taxon>Tephritoidea</taxon>
        <taxon>Tephritidae</taxon>
        <taxon>Zeugodacus</taxon>
        <taxon>Zeugodacus</taxon>
    </lineage>
</organism>
<dbReference type="InterPro" id="IPR001305">
    <property type="entry name" value="HSP_DnaJ_Cys-rich_dom"/>
</dbReference>
<dbReference type="InterPro" id="IPR002939">
    <property type="entry name" value="DnaJ_C"/>
</dbReference>
<dbReference type="PROSITE" id="PS51188">
    <property type="entry name" value="ZF_CR"/>
    <property type="match status" value="1"/>
</dbReference>
<accession>A0A0A1XSF5</accession>
<dbReference type="PANTHER" id="PTHR43888">
    <property type="entry name" value="DNAJ-LIKE-2, ISOFORM A-RELATED"/>
    <property type="match status" value="1"/>
</dbReference>
<keyword evidence="1 5" id="KW-0479">Metal-binding</keyword>
<keyword evidence="2" id="KW-0677">Repeat</keyword>
<dbReference type="GeneID" id="105211937"/>
<protein>
    <submittedName>
        <fullName evidence="11">DnaJ homolog subfamily A member 1</fullName>
    </submittedName>
</protein>
<dbReference type="InterPro" id="IPR018253">
    <property type="entry name" value="DnaJ_domain_CS"/>
</dbReference>
<evidence type="ECO:0000259" key="8">
    <source>
        <dbReference type="PROSITE" id="PS51188"/>
    </source>
</evidence>
<dbReference type="CTD" id="41646"/>
<proteinExistence type="inferred from homology"/>
<dbReference type="SMART" id="SM00271">
    <property type="entry name" value="DnaJ"/>
    <property type="match status" value="1"/>
</dbReference>
<dbReference type="InterPro" id="IPR001623">
    <property type="entry name" value="DnaJ_domain"/>
</dbReference>
<feature type="domain" description="CR-type" evidence="8">
    <location>
        <begin position="126"/>
        <end position="210"/>
    </location>
</feature>
<dbReference type="SUPFAM" id="SSF57938">
    <property type="entry name" value="DnaJ/Hsp40 cysteine-rich domain"/>
    <property type="match status" value="1"/>
</dbReference>
<feature type="zinc finger region" description="CR-type" evidence="5">
    <location>
        <begin position="126"/>
        <end position="210"/>
    </location>
</feature>
<dbReference type="InterPro" id="IPR036869">
    <property type="entry name" value="J_dom_sf"/>
</dbReference>
<dbReference type="PRINTS" id="PR00625">
    <property type="entry name" value="JDOMAIN"/>
</dbReference>
<dbReference type="GO" id="GO:0008270">
    <property type="term" value="F:zinc ion binding"/>
    <property type="evidence" value="ECO:0007669"/>
    <property type="project" value="UniProtKB-KW"/>
</dbReference>
<evidence type="ECO:0000256" key="5">
    <source>
        <dbReference type="PROSITE-ProRule" id="PRU00546"/>
    </source>
</evidence>
<sequence length="403" mass="45637">MVKETGYYDLLGVKPDATGEELKKAYRKLALKYHPDKNPNEGERFKAISQAYEVLSDREKRQIYDDGGEAAIKKGGADTGDFRSPMDFFEKFFGGAGFGGGGRRRERRGKDVVHQMSVQLEELYNGATRKLALQKNVICDKCEGRGGKKGAIEKCMQCRGSGVETRVQQIGPGLVQHTEQVCRKCMGTGEMISEKDRCKQCNGRKTVRERKVLEVHIEKGMRDGQKIIFNGEGDHEPDSQPGDIIILLDEKEHSTFVHAGTDLMMKMPIQLVEALCGFERVIKTLDDRDLVVRSKPGEVVKHEMTKCVMEEGMPLYKNPLEKGRLIIQFEVIFPTNIPLTVIPTLEQCLPPRPEVTIPLDAETVELEEFDPKQRRQQQHQRMAYEEDDRGYEQGPRIEQCSSS</sequence>
<dbReference type="Gene3D" id="1.10.287.110">
    <property type="entry name" value="DnaJ domain"/>
    <property type="match status" value="1"/>
</dbReference>
<dbReference type="SUPFAM" id="SSF49493">
    <property type="entry name" value="HSP40/DnaJ peptide-binding domain"/>
    <property type="match status" value="2"/>
</dbReference>
<dbReference type="HAMAP" id="MF_01152">
    <property type="entry name" value="DnaJ"/>
    <property type="match status" value="1"/>
</dbReference>
<dbReference type="Pfam" id="PF00684">
    <property type="entry name" value="DnaJ_CXXCXGXG"/>
    <property type="match status" value="1"/>
</dbReference>
<dbReference type="FunFam" id="2.60.260.20:FF:000003">
    <property type="entry name" value="DnaJ subfamily A member 2"/>
    <property type="match status" value="1"/>
</dbReference>
<keyword evidence="4 5" id="KW-0862">Zinc</keyword>
<evidence type="ECO:0000259" key="7">
    <source>
        <dbReference type="PROSITE" id="PS50076"/>
    </source>
</evidence>
<dbReference type="GO" id="GO:0005524">
    <property type="term" value="F:ATP binding"/>
    <property type="evidence" value="ECO:0007669"/>
    <property type="project" value="InterPro"/>
</dbReference>
<dbReference type="PROSITE" id="PS50076">
    <property type="entry name" value="DNAJ_2"/>
    <property type="match status" value="1"/>
</dbReference>
<name>A0A0A1XSF5_ZEUCU</name>
<dbReference type="Gene3D" id="2.60.260.20">
    <property type="entry name" value="Urease metallochaperone UreE, N-terminal domain"/>
    <property type="match status" value="2"/>
</dbReference>
<dbReference type="InterPro" id="IPR012724">
    <property type="entry name" value="DnaJ"/>
</dbReference>
<dbReference type="Pfam" id="PF01556">
    <property type="entry name" value="DnaJ_C"/>
    <property type="match status" value="1"/>
</dbReference>
<evidence type="ECO:0000256" key="6">
    <source>
        <dbReference type="SAM" id="MobiDB-lite"/>
    </source>
</evidence>
<dbReference type="InterPro" id="IPR036410">
    <property type="entry name" value="HSP_DnaJ_Cys-rich_dom_sf"/>
</dbReference>
<evidence type="ECO:0000256" key="3">
    <source>
        <dbReference type="ARBA" id="ARBA00022771"/>
    </source>
</evidence>
<feature type="region of interest" description="Disordered" evidence="6">
    <location>
        <begin position="366"/>
        <end position="403"/>
    </location>
</feature>